<feature type="compositionally biased region" description="Polar residues" evidence="1">
    <location>
        <begin position="78"/>
        <end position="98"/>
    </location>
</feature>
<feature type="compositionally biased region" description="Basic and acidic residues" evidence="1">
    <location>
        <begin position="183"/>
        <end position="198"/>
    </location>
</feature>
<feature type="compositionally biased region" description="Polar residues" evidence="1">
    <location>
        <begin position="43"/>
        <end position="54"/>
    </location>
</feature>
<organism evidence="2">
    <name type="scientific">Clastoptera arizonana</name>
    <name type="common">Arizona spittle bug</name>
    <dbReference type="NCBI Taxonomy" id="38151"/>
    <lineage>
        <taxon>Eukaryota</taxon>
        <taxon>Metazoa</taxon>
        <taxon>Ecdysozoa</taxon>
        <taxon>Arthropoda</taxon>
        <taxon>Hexapoda</taxon>
        <taxon>Insecta</taxon>
        <taxon>Pterygota</taxon>
        <taxon>Neoptera</taxon>
        <taxon>Paraneoptera</taxon>
        <taxon>Hemiptera</taxon>
        <taxon>Auchenorrhyncha</taxon>
        <taxon>Cercopoidea</taxon>
        <taxon>Clastopteridae</taxon>
        <taxon>Clastoptera</taxon>
    </lineage>
</organism>
<sequence length="257" mass="29170">MKMVRSGPVVAAAVAMLEQQKPNSNVNLRRAGAVSVLPREQPRQSTSDVSTDSEGSSEDRRRLAEISEENQNKEGIEGSSSYDESTVKLMNTWSANEETSLTSGDSTSGSDIDDNNRDDHNTTGCEEDFQWIQSCDKQLEMFESSTPTKQEHISNGNKNDTDLYSSNNKELNKHVTYRNKSGSLDKKKSNRKDRDNKSKSSTGYQRFQSPSRPLAFTDDNLRYSSSRMCYNCSTSCQDLPEFRELNRHHERKDPHRY</sequence>
<feature type="compositionally biased region" description="Low complexity" evidence="1">
    <location>
        <begin position="99"/>
        <end position="110"/>
    </location>
</feature>
<evidence type="ECO:0000256" key="1">
    <source>
        <dbReference type="SAM" id="MobiDB-lite"/>
    </source>
</evidence>
<feature type="compositionally biased region" description="Basic and acidic residues" evidence="1">
    <location>
        <begin position="57"/>
        <end position="76"/>
    </location>
</feature>
<feature type="compositionally biased region" description="Polar residues" evidence="1">
    <location>
        <begin position="144"/>
        <end position="169"/>
    </location>
</feature>
<dbReference type="EMBL" id="GEDC01013650">
    <property type="protein sequence ID" value="JAS23648.1"/>
    <property type="molecule type" value="Transcribed_RNA"/>
</dbReference>
<evidence type="ECO:0000313" key="2">
    <source>
        <dbReference type="EMBL" id="JAS23648.1"/>
    </source>
</evidence>
<accession>A0A1B6DD94</accession>
<feature type="non-terminal residue" evidence="2">
    <location>
        <position position="257"/>
    </location>
</feature>
<feature type="region of interest" description="Disordered" evidence="1">
    <location>
        <begin position="20"/>
        <end position="124"/>
    </location>
</feature>
<gene>
    <name evidence="2" type="ORF">g.34231</name>
</gene>
<dbReference type="AlphaFoldDB" id="A0A1B6DD94"/>
<feature type="compositionally biased region" description="Polar residues" evidence="1">
    <location>
        <begin position="202"/>
        <end position="211"/>
    </location>
</feature>
<protein>
    <submittedName>
        <fullName evidence="2">Uncharacterized protein</fullName>
    </submittedName>
</protein>
<name>A0A1B6DD94_9HEMI</name>
<feature type="region of interest" description="Disordered" evidence="1">
    <location>
        <begin position="144"/>
        <end position="215"/>
    </location>
</feature>
<proteinExistence type="predicted"/>
<reference evidence="2" key="1">
    <citation type="submission" date="2015-12" db="EMBL/GenBank/DDBJ databases">
        <title>De novo transcriptome assembly of four potential Pierce s Disease insect vectors from Arizona vineyards.</title>
        <authorList>
            <person name="Tassone E.E."/>
        </authorList>
    </citation>
    <scope>NUCLEOTIDE SEQUENCE</scope>
</reference>